<evidence type="ECO:0000256" key="12">
    <source>
        <dbReference type="ARBA" id="ARBA00033342"/>
    </source>
</evidence>
<feature type="transmembrane region" description="Helical" evidence="13">
    <location>
        <begin position="517"/>
        <end position="537"/>
    </location>
</feature>
<keyword evidence="9 13" id="KW-0472">Membrane</keyword>
<dbReference type="NCBIfam" id="NF002352">
    <property type="entry name" value="PRK01318.1-3"/>
    <property type="match status" value="1"/>
</dbReference>
<feature type="domain" description="Membrane insertase YidC N-terminal" evidence="16">
    <location>
        <begin position="85"/>
        <end position="362"/>
    </location>
</feature>
<feature type="domain" description="Membrane insertase YidC/Oxa/ALB C-terminal" evidence="15">
    <location>
        <begin position="373"/>
        <end position="551"/>
    </location>
</feature>
<evidence type="ECO:0000256" key="14">
    <source>
        <dbReference type="SAM" id="MobiDB-lite"/>
    </source>
</evidence>
<dbReference type="InterPro" id="IPR028053">
    <property type="entry name" value="Membr_insert_YidC_N"/>
</dbReference>
<dbReference type="CDD" id="cd19961">
    <property type="entry name" value="EcYidC-like_peri"/>
    <property type="match status" value="1"/>
</dbReference>
<dbReference type="CDD" id="cd20070">
    <property type="entry name" value="5TM_YidC_Alb3"/>
    <property type="match status" value="1"/>
</dbReference>
<evidence type="ECO:0000256" key="9">
    <source>
        <dbReference type="ARBA" id="ARBA00023136"/>
    </source>
</evidence>
<dbReference type="OrthoDB" id="9780552at2"/>
<dbReference type="NCBIfam" id="TIGR03592">
    <property type="entry name" value="yidC_oxa1_cterm"/>
    <property type="match status" value="1"/>
</dbReference>
<dbReference type="GO" id="GO:0015031">
    <property type="term" value="P:protein transport"/>
    <property type="evidence" value="ECO:0007669"/>
    <property type="project" value="UniProtKB-KW"/>
</dbReference>
<keyword evidence="18" id="KW-1185">Reference proteome</keyword>
<protein>
    <recommendedName>
        <fullName evidence="3 13">Membrane protein insertase YidC</fullName>
    </recommendedName>
    <alternativeName>
        <fullName evidence="12 13">Foldase YidC</fullName>
    </alternativeName>
    <alternativeName>
        <fullName evidence="11 13">Membrane integrase YidC</fullName>
    </alternativeName>
    <alternativeName>
        <fullName evidence="13">Membrane protein YidC</fullName>
    </alternativeName>
</protein>
<evidence type="ECO:0000256" key="1">
    <source>
        <dbReference type="ARBA" id="ARBA00004429"/>
    </source>
</evidence>
<dbReference type="Proteomes" id="UP000244223">
    <property type="component" value="Unassembled WGS sequence"/>
</dbReference>
<dbReference type="InterPro" id="IPR038221">
    <property type="entry name" value="YidC_periplasmic_sf"/>
</dbReference>
<dbReference type="InterPro" id="IPR047196">
    <property type="entry name" value="YidC_ALB_C"/>
</dbReference>
<dbReference type="InterPro" id="IPR019998">
    <property type="entry name" value="Membr_insert_YidC"/>
</dbReference>
<proteinExistence type="inferred from homology"/>
<evidence type="ECO:0000256" key="2">
    <source>
        <dbReference type="ARBA" id="ARBA00010527"/>
    </source>
</evidence>
<comment type="caution">
    <text evidence="17">The sequence shown here is derived from an EMBL/GenBank/DDBJ whole genome shotgun (WGS) entry which is preliminary data.</text>
</comment>
<dbReference type="PANTHER" id="PTHR12428:SF65">
    <property type="entry name" value="CYTOCHROME C OXIDASE ASSEMBLY PROTEIN COX18, MITOCHONDRIAL"/>
    <property type="match status" value="1"/>
</dbReference>
<feature type="compositionally biased region" description="Polar residues" evidence="14">
    <location>
        <begin position="32"/>
        <end position="41"/>
    </location>
</feature>
<evidence type="ECO:0000256" key="7">
    <source>
        <dbReference type="ARBA" id="ARBA00022927"/>
    </source>
</evidence>
<dbReference type="GO" id="GO:0005886">
    <property type="term" value="C:plasma membrane"/>
    <property type="evidence" value="ECO:0007669"/>
    <property type="project" value="UniProtKB-SubCell"/>
</dbReference>
<evidence type="ECO:0000256" key="13">
    <source>
        <dbReference type="HAMAP-Rule" id="MF_01810"/>
    </source>
</evidence>
<evidence type="ECO:0000313" key="18">
    <source>
        <dbReference type="Proteomes" id="UP000244223"/>
    </source>
</evidence>
<evidence type="ECO:0000313" key="17">
    <source>
        <dbReference type="EMBL" id="PTQ91235.1"/>
    </source>
</evidence>
<feature type="transmembrane region" description="Helical" evidence="13">
    <location>
        <begin position="470"/>
        <end position="496"/>
    </location>
</feature>
<accession>A0A2T5J3P8</accession>
<evidence type="ECO:0000259" key="15">
    <source>
        <dbReference type="Pfam" id="PF02096"/>
    </source>
</evidence>
<dbReference type="PANTHER" id="PTHR12428">
    <property type="entry name" value="OXA1"/>
    <property type="match status" value="1"/>
</dbReference>
<dbReference type="InterPro" id="IPR028055">
    <property type="entry name" value="YidC/Oxa/ALB_C"/>
</dbReference>
<gene>
    <name evidence="13" type="primary">yidC</name>
    <name evidence="17" type="ORF">C8N29_101308</name>
</gene>
<feature type="region of interest" description="Disordered" evidence="14">
    <location>
        <begin position="32"/>
        <end position="61"/>
    </location>
</feature>
<dbReference type="Pfam" id="PF02096">
    <property type="entry name" value="60KD_IMP"/>
    <property type="match status" value="1"/>
</dbReference>
<keyword evidence="7 13" id="KW-0653">Protein transport</keyword>
<keyword evidence="6 13" id="KW-0812">Transmembrane</keyword>
<comment type="subcellular location">
    <subcellularLocation>
        <location evidence="1">Cell inner membrane</location>
        <topology evidence="1">Multi-pass membrane protein</topology>
    </subcellularLocation>
    <subcellularLocation>
        <location evidence="13">Cell membrane</location>
        <topology evidence="13">Multi-pass membrane protein</topology>
    </subcellularLocation>
</comment>
<dbReference type="EMBL" id="QAON01000001">
    <property type="protein sequence ID" value="PTQ91235.1"/>
    <property type="molecule type" value="Genomic_DNA"/>
</dbReference>
<dbReference type="InterPro" id="IPR001708">
    <property type="entry name" value="YidC/ALB3/OXA1/COX18"/>
</dbReference>
<comment type="subunit">
    <text evidence="13">Interacts with the Sec translocase complex via SecD. Specifically interacts with transmembrane segments of nascent integral membrane proteins during membrane integration.</text>
</comment>
<dbReference type="AlphaFoldDB" id="A0A2T5J3P8"/>
<keyword evidence="8 13" id="KW-1133">Transmembrane helix</keyword>
<dbReference type="NCBIfam" id="NF002353">
    <property type="entry name" value="PRK01318.1-4"/>
    <property type="match status" value="1"/>
</dbReference>
<keyword evidence="4 13" id="KW-0813">Transport</keyword>
<evidence type="ECO:0000256" key="10">
    <source>
        <dbReference type="ARBA" id="ARBA00023186"/>
    </source>
</evidence>
<dbReference type="HAMAP" id="MF_01810">
    <property type="entry name" value="YidC_type1"/>
    <property type="match status" value="1"/>
</dbReference>
<dbReference type="Gene3D" id="2.70.98.90">
    <property type="match status" value="1"/>
</dbReference>
<reference evidence="17 18" key="1">
    <citation type="submission" date="2018-04" db="EMBL/GenBank/DDBJ databases">
        <title>Genomic Encyclopedia of Archaeal and Bacterial Type Strains, Phase II (KMG-II): from individual species to whole genera.</title>
        <authorList>
            <person name="Goeker M."/>
        </authorList>
    </citation>
    <scope>NUCLEOTIDE SEQUENCE [LARGE SCALE GENOMIC DNA]</scope>
    <source>
        <strain evidence="17 18">DSM 5822</strain>
    </source>
</reference>
<name>A0A2T5J3P8_9GAMM</name>
<dbReference type="PRINTS" id="PR00701">
    <property type="entry name" value="60KDINNERMP"/>
</dbReference>
<keyword evidence="5 13" id="KW-1003">Cell membrane</keyword>
<comment type="function">
    <text evidence="13">Required for the insertion and/or proper folding and/or complex formation of integral membrane proteins into the membrane. Involved in integration of membrane proteins that insert both dependently and independently of the Sec translocase complex, as well as at least some lipoproteins. Aids folding of multispanning membrane proteins.</text>
</comment>
<dbReference type="GO" id="GO:0051205">
    <property type="term" value="P:protein insertion into membrane"/>
    <property type="evidence" value="ECO:0007669"/>
    <property type="project" value="TreeGrafter"/>
</dbReference>
<organism evidence="17 18">
    <name type="scientific">Agitococcus lubricus</name>
    <dbReference type="NCBI Taxonomy" id="1077255"/>
    <lineage>
        <taxon>Bacteria</taxon>
        <taxon>Pseudomonadati</taxon>
        <taxon>Pseudomonadota</taxon>
        <taxon>Gammaproteobacteria</taxon>
        <taxon>Moraxellales</taxon>
        <taxon>Moraxellaceae</taxon>
        <taxon>Agitococcus</taxon>
    </lineage>
</organism>
<keyword evidence="10 13" id="KW-0143">Chaperone</keyword>
<dbReference type="PRINTS" id="PR01900">
    <property type="entry name" value="YIDCPROTEIN"/>
</dbReference>
<evidence type="ECO:0000256" key="5">
    <source>
        <dbReference type="ARBA" id="ARBA00022475"/>
    </source>
</evidence>
<evidence type="ECO:0000259" key="16">
    <source>
        <dbReference type="Pfam" id="PF14849"/>
    </source>
</evidence>
<evidence type="ECO:0000256" key="11">
    <source>
        <dbReference type="ARBA" id="ARBA00033245"/>
    </source>
</evidence>
<sequence length="559" mass="62998">MQWARNLILVALAIVSYLLILAWQKDYGNTTPNTSAESAVNRSVEPVKSTDLPAPPPANSDVPTVANASAVAELNSVAAASTALIHVKTDVLDLKIDPVGGDIVNLSLPTYTTTVDSQEAFKLLQNSREHTYIAQSGLIGTNGPDQNPQGRPLYRVAKQNYQLTNQNTLEIPFVYSDNNGVEIQKIFTFNKGKYEIGVRYNVINRSQTPWHGVMFAQLKRDASEDPSKNHQGFGMVTYLGGAWGTTEKNYNKISFGDFSKEPLKEKVTGGWTAIVQHYFVTAWVPEANTSNYLSTRSNDKGEYFIGFTSSDLTVNPGLQQSVKATLYAGPKLQDQLAKLSTGLELTVDYGFLWFISQFLFWVLQLLHGFLGNWGWSIVFLTLFVKLAFFHLSATSYKSMANMRRVMPEMQRIKEQYGNDRQKMSQAMMSLYQKEKINPVAGCLPILVQMPVFLALYWTLMESVELRHAPWLLWITDLAAMDKYFVLPLIMGVTMYIQQMLNPQPTDPMQAKVLKIMPIMFTVFMLWFPSGLVLYWVVNNILSIAQQWVINRQIEGADKK</sequence>
<evidence type="ECO:0000256" key="3">
    <source>
        <dbReference type="ARBA" id="ARBA00015325"/>
    </source>
</evidence>
<dbReference type="GO" id="GO:0032977">
    <property type="term" value="F:membrane insertase activity"/>
    <property type="evidence" value="ECO:0007669"/>
    <property type="project" value="InterPro"/>
</dbReference>
<evidence type="ECO:0000256" key="6">
    <source>
        <dbReference type="ARBA" id="ARBA00022692"/>
    </source>
</evidence>
<feature type="transmembrane region" description="Helical" evidence="13">
    <location>
        <begin position="6"/>
        <end position="23"/>
    </location>
</feature>
<dbReference type="NCBIfam" id="TIGR03593">
    <property type="entry name" value="yidC_nterm"/>
    <property type="match status" value="1"/>
</dbReference>
<evidence type="ECO:0000256" key="4">
    <source>
        <dbReference type="ARBA" id="ARBA00022448"/>
    </source>
</evidence>
<feature type="transmembrane region" description="Helical" evidence="13">
    <location>
        <begin position="373"/>
        <end position="396"/>
    </location>
</feature>
<dbReference type="Pfam" id="PF14849">
    <property type="entry name" value="YidC_periplas"/>
    <property type="match status" value="1"/>
</dbReference>
<evidence type="ECO:0000256" key="8">
    <source>
        <dbReference type="ARBA" id="ARBA00022989"/>
    </source>
</evidence>
<comment type="similarity">
    <text evidence="2 13">Belongs to the OXA1/ALB3/YidC family. Type 1 subfamily.</text>
</comment>